<feature type="non-terminal residue" evidence="1">
    <location>
        <position position="144"/>
    </location>
</feature>
<organism evidence="1">
    <name type="scientific">marine sediment metagenome</name>
    <dbReference type="NCBI Taxonomy" id="412755"/>
    <lineage>
        <taxon>unclassified sequences</taxon>
        <taxon>metagenomes</taxon>
        <taxon>ecological metagenomes</taxon>
    </lineage>
</organism>
<name>A0A0F9FTB0_9ZZZZ</name>
<dbReference type="Gene3D" id="3.40.50.880">
    <property type="match status" value="1"/>
</dbReference>
<dbReference type="AlphaFoldDB" id="A0A0F9FTB0"/>
<evidence type="ECO:0000313" key="1">
    <source>
        <dbReference type="EMBL" id="KKL89463.1"/>
    </source>
</evidence>
<comment type="caution">
    <text evidence="1">The sequence shown here is derived from an EMBL/GenBank/DDBJ whole genome shotgun (WGS) entry which is preliminary data.</text>
</comment>
<accession>A0A0F9FTB0</accession>
<protein>
    <submittedName>
        <fullName evidence="1">Uncharacterized protein</fullName>
    </submittedName>
</protein>
<gene>
    <name evidence="1" type="ORF">LCGC14_1914410</name>
</gene>
<dbReference type="InterPro" id="IPR029062">
    <property type="entry name" value="Class_I_gatase-like"/>
</dbReference>
<proteinExistence type="predicted"/>
<reference evidence="1" key="1">
    <citation type="journal article" date="2015" name="Nature">
        <title>Complex archaea that bridge the gap between prokaryotes and eukaryotes.</title>
        <authorList>
            <person name="Spang A."/>
            <person name="Saw J.H."/>
            <person name="Jorgensen S.L."/>
            <person name="Zaremba-Niedzwiedzka K."/>
            <person name="Martijn J."/>
            <person name="Lind A.E."/>
            <person name="van Eijk R."/>
            <person name="Schleper C."/>
            <person name="Guy L."/>
            <person name="Ettema T.J."/>
        </authorList>
    </citation>
    <scope>NUCLEOTIDE SEQUENCE</scope>
</reference>
<dbReference type="EMBL" id="LAZR01020278">
    <property type="protein sequence ID" value="KKL89463.1"/>
    <property type="molecule type" value="Genomic_DNA"/>
</dbReference>
<sequence length="144" mass="15174">MSMVRVRIAELPDRWYGLSMVKMFVIGKADLTDLRSSQLEAIIDWTLRGGTLVLSSSDSLDEILAGRLGELAGVSSGGLHYTDQLNVTGSGLPGGDVKLVTAMPIVELDPLDADVLCRAGGLPFVTHRQAGEGHVFTIAAPVGA</sequence>